<proteinExistence type="inferred from homology"/>
<dbReference type="NCBIfam" id="TIGR00344">
    <property type="entry name" value="alaS"/>
    <property type="match status" value="1"/>
</dbReference>
<feature type="binding site" evidence="11">
    <location>
        <position position="560"/>
    </location>
    <ligand>
        <name>Zn(2+)</name>
        <dbReference type="ChEBI" id="CHEBI:29105"/>
    </ligand>
</feature>
<dbReference type="Proteomes" id="UP000000845">
    <property type="component" value="Chromosome"/>
</dbReference>
<dbReference type="InterPro" id="IPR012947">
    <property type="entry name" value="tRNA_SAD"/>
</dbReference>
<evidence type="ECO:0000256" key="1">
    <source>
        <dbReference type="ARBA" id="ARBA00008226"/>
    </source>
</evidence>
<feature type="domain" description="Alanyl-transfer RNA synthetases family profile" evidence="13">
    <location>
        <begin position="1"/>
        <end position="705"/>
    </location>
</feature>
<dbReference type="InterPro" id="IPR050058">
    <property type="entry name" value="Ala-tRNA_ligase"/>
</dbReference>
<comment type="catalytic activity">
    <reaction evidence="11">
        <text>tRNA(Ala) + L-alanine + ATP = L-alanyl-tRNA(Ala) + AMP + diphosphate</text>
        <dbReference type="Rhea" id="RHEA:12540"/>
        <dbReference type="Rhea" id="RHEA-COMP:9657"/>
        <dbReference type="Rhea" id="RHEA-COMP:9923"/>
        <dbReference type="ChEBI" id="CHEBI:30616"/>
        <dbReference type="ChEBI" id="CHEBI:33019"/>
        <dbReference type="ChEBI" id="CHEBI:57972"/>
        <dbReference type="ChEBI" id="CHEBI:78442"/>
        <dbReference type="ChEBI" id="CHEBI:78497"/>
        <dbReference type="ChEBI" id="CHEBI:456215"/>
        <dbReference type="EC" id="6.1.1.7"/>
    </reaction>
</comment>
<dbReference type="Gene3D" id="3.10.310.40">
    <property type="match status" value="1"/>
</dbReference>
<dbReference type="InterPro" id="IPR003156">
    <property type="entry name" value="DHHA1_dom"/>
</dbReference>
<dbReference type="GO" id="GO:0000049">
    <property type="term" value="F:tRNA binding"/>
    <property type="evidence" value="ECO:0007669"/>
    <property type="project" value="UniProtKB-KW"/>
</dbReference>
<dbReference type="Gene3D" id="2.40.30.130">
    <property type="match status" value="1"/>
</dbReference>
<dbReference type="FunFam" id="3.30.930.10:FF:000004">
    <property type="entry name" value="Alanine--tRNA ligase"/>
    <property type="match status" value="1"/>
</dbReference>
<dbReference type="Gene3D" id="3.30.54.20">
    <property type="match status" value="1"/>
</dbReference>
<dbReference type="GO" id="GO:0002161">
    <property type="term" value="F:aminoacyl-tRNA deacylase activity"/>
    <property type="evidence" value="ECO:0007669"/>
    <property type="project" value="TreeGrafter"/>
</dbReference>
<evidence type="ECO:0000256" key="6">
    <source>
        <dbReference type="ARBA" id="ARBA00022833"/>
    </source>
</evidence>
<dbReference type="EMBL" id="CP001739">
    <property type="protein sequence ID" value="ACZ09585.1"/>
    <property type="molecule type" value="Genomic_DNA"/>
</dbReference>
<feature type="binding site" evidence="11">
    <location>
        <position position="662"/>
    </location>
    <ligand>
        <name>Zn(2+)</name>
        <dbReference type="ChEBI" id="CHEBI:29105"/>
    </ligand>
</feature>
<evidence type="ECO:0000259" key="13">
    <source>
        <dbReference type="PROSITE" id="PS50860"/>
    </source>
</evidence>
<dbReference type="Gene3D" id="3.30.930.10">
    <property type="entry name" value="Bira Bifunctional Protein, Domain 2"/>
    <property type="match status" value="1"/>
</dbReference>
<evidence type="ECO:0000256" key="9">
    <source>
        <dbReference type="ARBA" id="ARBA00022917"/>
    </source>
</evidence>
<dbReference type="GO" id="GO:0006419">
    <property type="term" value="P:alanyl-tRNA aminoacylation"/>
    <property type="evidence" value="ECO:0007669"/>
    <property type="project" value="UniProtKB-UniRule"/>
</dbReference>
<name>D1AML1_SEBTE</name>
<dbReference type="GO" id="GO:0004813">
    <property type="term" value="F:alanine-tRNA ligase activity"/>
    <property type="evidence" value="ECO:0007669"/>
    <property type="project" value="UniProtKB-UniRule"/>
</dbReference>
<dbReference type="SUPFAM" id="SSF55681">
    <property type="entry name" value="Class II aaRS and biotin synthetases"/>
    <property type="match status" value="1"/>
</dbReference>
<reference evidence="15" key="1">
    <citation type="submission" date="2009-09" db="EMBL/GenBank/DDBJ databases">
        <title>The complete chromosome of Sebaldella termitidis ATCC 33386.</title>
        <authorList>
            <consortium name="US DOE Joint Genome Institute (JGI-PGF)"/>
            <person name="Lucas S."/>
            <person name="Copeland A."/>
            <person name="Lapidus A."/>
            <person name="Glavina del Rio T."/>
            <person name="Dalin E."/>
            <person name="Tice H."/>
            <person name="Bruce D."/>
            <person name="Goodwin L."/>
            <person name="Pitluck S."/>
            <person name="Kyrpides N."/>
            <person name="Mavromatis K."/>
            <person name="Ivanova N."/>
            <person name="Mikhailova N."/>
            <person name="Sims D."/>
            <person name="Meincke L."/>
            <person name="Brettin T."/>
            <person name="Detter J.C."/>
            <person name="Han C."/>
            <person name="Larimer F."/>
            <person name="Land M."/>
            <person name="Hauser L."/>
            <person name="Markowitz V."/>
            <person name="Cheng J.F."/>
            <person name="Hugenholtz P."/>
            <person name="Woyke T."/>
            <person name="Wu D."/>
            <person name="Eisen J.A."/>
        </authorList>
    </citation>
    <scope>NUCLEOTIDE SEQUENCE [LARGE SCALE GENOMIC DNA]</scope>
    <source>
        <strain evidence="15">ATCC 33386 / NCTC 11300</strain>
    </source>
</reference>
<feature type="coiled-coil region" evidence="12">
    <location>
        <begin position="703"/>
        <end position="755"/>
    </location>
</feature>
<feature type="binding site" evidence="11">
    <location>
        <position position="564"/>
    </location>
    <ligand>
        <name>Zn(2+)</name>
        <dbReference type="ChEBI" id="CHEBI:29105"/>
    </ligand>
</feature>
<dbReference type="InterPro" id="IPR009000">
    <property type="entry name" value="Transl_B-barrel_sf"/>
</dbReference>
<evidence type="ECO:0000256" key="5">
    <source>
        <dbReference type="ARBA" id="ARBA00022741"/>
    </source>
</evidence>
<dbReference type="FunFam" id="3.30.980.10:FF:000004">
    <property type="entry name" value="Alanine--tRNA ligase, cytoplasmic"/>
    <property type="match status" value="1"/>
</dbReference>
<dbReference type="FunFam" id="3.30.54.20:FF:000001">
    <property type="entry name" value="Alanine--tRNA ligase"/>
    <property type="match status" value="1"/>
</dbReference>
<keyword evidence="10 11" id="KW-0030">Aminoacyl-tRNA synthetase</keyword>
<evidence type="ECO:0000256" key="10">
    <source>
        <dbReference type="ARBA" id="ARBA00023146"/>
    </source>
</evidence>
<evidence type="ECO:0000256" key="11">
    <source>
        <dbReference type="HAMAP-Rule" id="MF_00036"/>
    </source>
</evidence>
<dbReference type="Pfam" id="PF01411">
    <property type="entry name" value="tRNA-synt_2c"/>
    <property type="match status" value="1"/>
</dbReference>
<keyword evidence="2 11" id="KW-0820">tRNA-binding</keyword>
<dbReference type="SUPFAM" id="SSF55186">
    <property type="entry name" value="ThrRS/AlaRS common domain"/>
    <property type="match status" value="1"/>
</dbReference>
<dbReference type="InterPro" id="IPR018162">
    <property type="entry name" value="Ala-tRNA-ligase_IIc_anticod-bd"/>
</dbReference>
<dbReference type="AlphaFoldDB" id="D1AML1"/>
<sequence>MTGNEIRKSFIDFFKSKEHKYFESASLIPDDKTLLLTVAGMVPFKSFFLGEKEAPFKRITTYQKCIRTNDLENVGVTTRHQTFFEMLGNFSFGDYFKREAIFWSWEYITEILKLDSEKLWVSVFLDDDEAYDIWNKEVGVPEERIVRLGEDDNWWAAGPIGSCGPCSEIYIDLGEKLGCGNLDCKPGCDCDRYLEIWNLVFTEWNRLEDGSLIPLPEKNIDTGAGLERIAAVMQKKESNFDTDLFIPIINETEKILEVERNNKTDKALKIIADHVRAAAFLIGDGVLPSNEGRGYILRKLIRRAFGVASTIKERIFEKEDIFLYRLVPVVAEIMKEAYPEMESKIDYIEKVMKIEEEKFTVTLKNGVEILKEEVEKLKKDGKDKFPSEISFKLYDTYGFPFELTKEVLEYEEIEVSEDEFLEKLEEQKIRSKSSKETISDMIKDEFIDEFYEKHGKTKFIGYEEKEAKAKILHINKSHGSSNYEIIFDQTPFYAESGGQVADTGIINSQDLFEGKVVNVIKKKDVYIHEVELIKGIIPKIGDELTLKIDKFKRKDTQRNHTATHILHKALREVLGSHVEQSGSLVDSERLRFDFSHYEAVSPEQIEAIERIANQIVLENIELAVYNEDIETAKARGAMALFGDKYGDEVRVVEIPQFSIELCGGTHVKSTGEIGLINIESESGIASGVRRITATTGYKSLDFVNTLEESQKELAKSLKVEEKKIKEAVEKLKESYKDLEKDYNDLQMKFLKYEINDLMGHIIEINGTKVLIKGFENKDNEELKEIVDRVKDKLKSGVVLIGANNGNAMFLAGVSKDLTGKIKAGDIVKEVSKIANGNGGGRPDFAQAGGKAGEKVYEALEHGKRYLEEKL</sequence>
<dbReference type="InterPro" id="IPR002318">
    <property type="entry name" value="Ala-tRNA-lgiase_IIc"/>
</dbReference>
<evidence type="ECO:0000256" key="12">
    <source>
        <dbReference type="SAM" id="Coils"/>
    </source>
</evidence>
<dbReference type="PANTHER" id="PTHR11777:SF9">
    <property type="entry name" value="ALANINE--TRNA LIGASE, CYTOPLASMIC"/>
    <property type="match status" value="1"/>
</dbReference>
<dbReference type="STRING" id="526218.Sterm_2740"/>
<dbReference type="InterPro" id="IPR018165">
    <property type="entry name" value="Ala-tRNA-synth_IIc_core"/>
</dbReference>
<keyword evidence="9 11" id="KW-0648">Protein biosynthesis</keyword>
<gene>
    <name evidence="11" type="primary">alaS</name>
    <name evidence="14" type="ordered locus">Sterm_2740</name>
</gene>
<comment type="similarity">
    <text evidence="1 11">Belongs to the class-II aminoacyl-tRNA synthetase family.</text>
</comment>
<dbReference type="GO" id="GO:0005829">
    <property type="term" value="C:cytosol"/>
    <property type="evidence" value="ECO:0007669"/>
    <property type="project" value="TreeGrafter"/>
</dbReference>
<dbReference type="InterPro" id="IPR045864">
    <property type="entry name" value="aa-tRNA-synth_II/BPL/LPL"/>
</dbReference>
<dbReference type="GO" id="GO:0005524">
    <property type="term" value="F:ATP binding"/>
    <property type="evidence" value="ECO:0007669"/>
    <property type="project" value="UniProtKB-UniRule"/>
</dbReference>
<dbReference type="InterPro" id="IPR023033">
    <property type="entry name" value="Ala_tRNA_ligase_euk/bac"/>
</dbReference>
<dbReference type="HOGENOM" id="CLU_004485_1_1_0"/>
<dbReference type="Pfam" id="PF07973">
    <property type="entry name" value="tRNA_SAD"/>
    <property type="match status" value="1"/>
</dbReference>
<evidence type="ECO:0000256" key="3">
    <source>
        <dbReference type="ARBA" id="ARBA00022598"/>
    </source>
</evidence>
<dbReference type="Pfam" id="PF02272">
    <property type="entry name" value="DHHA1"/>
    <property type="match status" value="1"/>
</dbReference>
<dbReference type="KEGG" id="str:Sterm_2740"/>
<comment type="function">
    <text evidence="11">Catalyzes the attachment of alanine to tRNA(Ala) in a two-step reaction: alanine is first activated by ATP to form Ala-AMP and then transferred to the acceptor end of tRNA(Ala). Also edits incorrectly charged Ser-tRNA(Ala) and Gly-tRNA(Ala) via its editing domain.</text>
</comment>
<dbReference type="RefSeq" id="WP_012862179.1">
    <property type="nucleotide sequence ID" value="NC_013517.1"/>
</dbReference>
<dbReference type="InterPro" id="IPR018163">
    <property type="entry name" value="Thr/Ala-tRNA-synth_IIc_edit"/>
</dbReference>
<dbReference type="Gene3D" id="6.10.250.550">
    <property type="match status" value="1"/>
</dbReference>
<dbReference type="EC" id="6.1.1.7" evidence="11"/>
<organism evidence="14 15">
    <name type="scientific">Sebaldella termitidis (strain ATCC 33386 / NCTC 11300)</name>
    <dbReference type="NCBI Taxonomy" id="526218"/>
    <lineage>
        <taxon>Bacteria</taxon>
        <taxon>Fusobacteriati</taxon>
        <taxon>Fusobacteriota</taxon>
        <taxon>Fusobacteriia</taxon>
        <taxon>Fusobacteriales</taxon>
        <taxon>Leptotrichiaceae</taxon>
        <taxon>Sebaldella</taxon>
    </lineage>
</organism>
<dbReference type="PANTHER" id="PTHR11777">
    <property type="entry name" value="ALANYL-TRNA SYNTHETASE"/>
    <property type="match status" value="1"/>
</dbReference>
<keyword evidence="12" id="KW-0175">Coiled coil</keyword>
<dbReference type="SMART" id="SM00863">
    <property type="entry name" value="tRNA_SAD"/>
    <property type="match status" value="1"/>
</dbReference>
<evidence type="ECO:0000313" key="15">
    <source>
        <dbReference type="Proteomes" id="UP000000845"/>
    </source>
</evidence>
<keyword evidence="5 11" id="KW-0547">Nucleotide-binding</keyword>
<dbReference type="Gene3D" id="3.30.980.10">
    <property type="entry name" value="Threonyl-trna Synthetase, Chain A, domain 2"/>
    <property type="match status" value="1"/>
</dbReference>
<comment type="domain">
    <text evidence="11">Consists of three domains; the N-terminal catalytic domain, the editing domain and the C-terminal C-Ala domain. The editing domain removes incorrectly charged amino acids, while the C-Ala domain, along with tRNA(Ala), serves as a bridge to cooperatively bring together the editing and aminoacylation centers thus stimulating deacylation of misacylated tRNAs.</text>
</comment>
<dbReference type="SUPFAM" id="SSF101353">
    <property type="entry name" value="Putative anticodon-binding domain of alanyl-tRNA synthetase (AlaRS)"/>
    <property type="match status" value="1"/>
</dbReference>
<evidence type="ECO:0000313" key="14">
    <source>
        <dbReference type="EMBL" id="ACZ09585.1"/>
    </source>
</evidence>
<keyword evidence="8 11" id="KW-0694">RNA-binding</keyword>
<dbReference type="eggNOG" id="COG0013">
    <property type="taxonomic scope" value="Bacteria"/>
</dbReference>
<dbReference type="PROSITE" id="PS50860">
    <property type="entry name" value="AA_TRNA_LIGASE_II_ALA"/>
    <property type="match status" value="1"/>
</dbReference>
<dbReference type="CDD" id="cd00673">
    <property type="entry name" value="AlaRS_core"/>
    <property type="match status" value="1"/>
</dbReference>
<dbReference type="SUPFAM" id="SSF50447">
    <property type="entry name" value="Translation proteins"/>
    <property type="match status" value="1"/>
</dbReference>
<dbReference type="PRINTS" id="PR00980">
    <property type="entry name" value="TRNASYNTHALA"/>
</dbReference>
<accession>D1AML1</accession>
<evidence type="ECO:0000256" key="4">
    <source>
        <dbReference type="ARBA" id="ARBA00022723"/>
    </source>
</evidence>
<comment type="cofactor">
    <cofactor evidence="11">
        <name>Zn(2+)</name>
        <dbReference type="ChEBI" id="CHEBI:29105"/>
    </cofactor>
    <text evidence="11">Binds 1 zinc ion per subunit.</text>
</comment>
<protein>
    <recommendedName>
        <fullName evidence="11">Alanine--tRNA ligase</fullName>
        <ecNumber evidence="11">6.1.1.7</ecNumber>
    </recommendedName>
    <alternativeName>
        <fullName evidence="11">Alanyl-tRNA synthetase</fullName>
        <shortName evidence="11">AlaRS</shortName>
    </alternativeName>
</protein>
<reference evidence="14 15" key="2">
    <citation type="journal article" date="2010" name="Stand. Genomic Sci.">
        <title>Complete genome sequence of Sebaldella termitidis type strain (NCTC 11300).</title>
        <authorList>
            <person name="Harmon-Smith M."/>
            <person name="Celia L."/>
            <person name="Chertkov O."/>
            <person name="Lapidus A."/>
            <person name="Copeland A."/>
            <person name="Glavina Del Rio T."/>
            <person name="Nolan M."/>
            <person name="Lucas S."/>
            <person name="Tice H."/>
            <person name="Cheng J.F."/>
            <person name="Han C."/>
            <person name="Detter J.C."/>
            <person name="Bruce D."/>
            <person name="Goodwin L."/>
            <person name="Pitluck S."/>
            <person name="Pati A."/>
            <person name="Liolios K."/>
            <person name="Ivanova N."/>
            <person name="Mavromatis K."/>
            <person name="Mikhailova N."/>
            <person name="Chen A."/>
            <person name="Palaniappan K."/>
            <person name="Land M."/>
            <person name="Hauser L."/>
            <person name="Chang Y.J."/>
            <person name="Jeffries C.D."/>
            <person name="Brettin T."/>
            <person name="Goker M."/>
            <person name="Beck B."/>
            <person name="Bristow J."/>
            <person name="Eisen J.A."/>
            <person name="Markowitz V."/>
            <person name="Hugenholtz P."/>
            <person name="Kyrpides N.C."/>
            <person name="Klenk H.P."/>
            <person name="Chen F."/>
        </authorList>
    </citation>
    <scope>NUCLEOTIDE SEQUENCE [LARGE SCALE GENOMIC DNA]</scope>
    <source>
        <strain evidence="15">ATCC 33386 / NCTC 11300</strain>
    </source>
</reference>
<evidence type="ECO:0000256" key="2">
    <source>
        <dbReference type="ARBA" id="ARBA00022555"/>
    </source>
</evidence>
<keyword evidence="6 11" id="KW-0862">Zinc</keyword>
<comment type="subcellular location">
    <subcellularLocation>
        <location evidence="11">Cytoplasm</location>
    </subcellularLocation>
</comment>
<dbReference type="FunFam" id="3.10.310.40:FF:000001">
    <property type="entry name" value="Alanine--tRNA ligase"/>
    <property type="match status" value="1"/>
</dbReference>
<keyword evidence="7 11" id="KW-0067">ATP-binding</keyword>
<keyword evidence="3 11" id="KW-0436">Ligase</keyword>
<evidence type="ECO:0000256" key="7">
    <source>
        <dbReference type="ARBA" id="ARBA00022840"/>
    </source>
</evidence>
<dbReference type="HAMAP" id="MF_00036_B">
    <property type="entry name" value="Ala_tRNA_synth_B"/>
    <property type="match status" value="1"/>
</dbReference>
<feature type="binding site" evidence="11">
    <location>
        <position position="666"/>
    </location>
    <ligand>
        <name>Zn(2+)</name>
        <dbReference type="ChEBI" id="CHEBI:29105"/>
    </ligand>
</feature>
<evidence type="ECO:0000256" key="8">
    <source>
        <dbReference type="ARBA" id="ARBA00022884"/>
    </source>
</evidence>
<keyword evidence="11" id="KW-0963">Cytoplasm</keyword>
<keyword evidence="4 11" id="KW-0479">Metal-binding</keyword>
<keyword evidence="15" id="KW-1185">Reference proteome</keyword>
<dbReference type="InterPro" id="IPR018164">
    <property type="entry name" value="Ala-tRNA-synth_IIc_N"/>
</dbReference>
<dbReference type="GO" id="GO:0008270">
    <property type="term" value="F:zinc ion binding"/>
    <property type="evidence" value="ECO:0007669"/>
    <property type="project" value="UniProtKB-UniRule"/>
</dbReference>